<sequence length="1147" mass="127511">MPLASSRLDRTDTITTSAMEGFYSKSSPMAAVLDRLRGPDMDEHLELFNNIEWAATSLGPLDSWPQELATQIFLTMLVTNPQCLLLGKDRVVIYNQAYGRLIRDYHPRYFGLPLISWVEWQPYMEGMLAIYAEAESTGRAWVTDSYPMVMASGGFKENVHMTCTVICLPPPLHGILGIFTETTATVTSEQRSSALNDLTTSWKTSSDLGTLWNNILTSISSYPELFPFAFIYYGNLPSENDNRSDSSGNDLEDFVYTLKGITGHSEASSPQVPRQLDLEVELGPFTQYFKSARATRTPVFVAEPDIPIAWQDVARSRGVREACRGAVVCPSSTNQLSKVDAFLVLGLSTRDSYNDSYREWTFRLQREFADTVASINSAQEAARKKKETARRLRIEKDFLNKELALRKREAELATVRVERITKIVGLADVALFERDLDGRLVFANDAYYRLIPRITDDDGPAPGSCIPLEHWNSLLQGESRSYEIQCANKDWALCSAQPTRNENGNIDAIIGVITNIQHQKSAEQEALLKLAALEKAGLAERRMYRFLEMTPCGICILKGDRQVSFATNEWFKLTGHEPCDLDQIDWNPCIVEEDREFVQSLWDKLTVELQPVHAQFRVHRPWINPDGEHCGNAWVLLNAIPELNDDGSVDQVVSAITDISHLKYAESIQRTRVEEAVESRKHMLSFIDLTSHEIRNPLGAIVHCADSASESLSDIQKSTPASTDQTLQAQEGLTRDPQKLTKAIETGLDAVETILSCAAHLKRIVDDTLTLSKLDANLLRISPSPTKSLSILSDIRKMSEVEAGRLGIHLSTIADPSLKTSGAEWTAIDPGRVMQVLINLVTNAMKFTTNPKDDGSSRDVTVRMGASIKRPLDLQVDFSIARAFQDSIYDTAEFSEHTCYLWFTVEDTGIGMNEEEKNRIFSRFAQGSVKTYSQYGGSGLGLFISRTLVELQGGEIGVASEAGKGSKFAFYIKAHKSAAPPTQNGDAISRIPSPSVHVLKPGKIPVSVLIVEDNAVNQRVLEKQLSKKGYICYVANHGQDALDLLKTTKLWKGNEIDVAAPNIDVVLMDVEMPVMNGLECARRIREYQRTGEMRSNLPIIAASANARVEQIGMAIEAGMDDSITKPFRIPELTPKIDSFAAWARAQG</sequence>
<dbReference type="Proteomes" id="UP000308802">
    <property type="component" value="Unassembled WGS sequence"/>
</dbReference>
<evidence type="ECO:0000259" key="5">
    <source>
        <dbReference type="PROSITE" id="PS50110"/>
    </source>
</evidence>
<dbReference type="InterPro" id="IPR035965">
    <property type="entry name" value="PAS-like_dom_sf"/>
</dbReference>
<dbReference type="CDD" id="cd17546">
    <property type="entry name" value="REC_hyHK_CKI1_RcsC-like"/>
    <property type="match status" value="1"/>
</dbReference>
<dbReference type="InterPro" id="IPR000700">
    <property type="entry name" value="PAS-assoc_C"/>
</dbReference>
<comment type="caution">
    <text evidence="7">The sequence shown here is derived from an EMBL/GenBank/DDBJ whole genome shotgun (WGS) entry which is preliminary data.</text>
</comment>
<dbReference type="CDD" id="cd00130">
    <property type="entry name" value="PAS"/>
    <property type="match status" value="1"/>
</dbReference>
<organism evidence="7 8">
    <name type="scientific">Aureobasidium pullulans</name>
    <name type="common">Black yeast</name>
    <name type="synonym">Pullularia pullulans</name>
    <dbReference type="NCBI Taxonomy" id="5580"/>
    <lineage>
        <taxon>Eukaryota</taxon>
        <taxon>Fungi</taxon>
        <taxon>Dikarya</taxon>
        <taxon>Ascomycota</taxon>
        <taxon>Pezizomycotina</taxon>
        <taxon>Dothideomycetes</taxon>
        <taxon>Dothideomycetidae</taxon>
        <taxon>Dothideales</taxon>
        <taxon>Saccotheciaceae</taxon>
        <taxon>Aureobasidium</taxon>
    </lineage>
</organism>
<dbReference type="SUPFAM" id="SSF55785">
    <property type="entry name" value="PYP-like sensor domain (PAS domain)"/>
    <property type="match status" value="2"/>
</dbReference>
<dbReference type="Gene3D" id="3.30.450.20">
    <property type="entry name" value="PAS domain"/>
    <property type="match status" value="2"/>
</dbReference>
<dbReference type="InterPro" id="IPR000014">
    <property type="entry name" value="PAS"/>
</dbReference>
<dbReference type="InterPro" id="IPR004358">
    <property type="entry name" value="Sig_transdc_His_kin-like_C"/>
</dbReference>
<dbReference type="InterPro" id="IPR005467">
    <property type="entry name" value="His_kinase_dom"/>
</dbReference>
<evidence type="ECO:0000256" key="3">
    <source>
        <dbReference type="SAM" id="Coils"/>
    </source>
</evidence>
<dbReference type="InterPro" id="IPR036890">
    <property type="entry name" value="HATPase_C_sf"/>
</dbReference>
<dbReference type="PROSITE" id="PS50110">
    <property type="entry name" value="RESPONSE_REGULATORY"/>
    <property type="match status" value="1"/>
</dbReference>
<dbReference type="Pfam" id="PF02518">
    <property type="entry name" value="HATPase_c"/>
    <property type="match status" value="1"/>
</dbReference>
<evidence type="ECO:0000256" key="2">
    <source>
        <dbReference type="PROSITE-ProRule" id="PRU00169"/>
    </source>
</evidence>
<dbReference type="InterPro" id="IPR001789">
    <property type="entry name" value="Sig_transdc_resp-reg_receiver"/>
</dbReference>
<dbReference type="SMART" id="SM00387">
    <property type="entry name" value="HATPase_c"/>
    <property type="match status" value="1"/>
</dbReference>
<dbReference type="Pfam" id="PF00072">
    <property type="entry name" value="Response_reg"/>
    <property type="match status" value="1"/>
</dbReference>
<evidence type="ECO:0000259" key="4">
    <source>
        <dbReference type="PROSITE" id="PS50109"/>
    </source>
</evidence>
<feature type="domain" description="PAC" evidence="6">
    <location>
        <begin position="475"/>
        <end position="528"/>
    </location>
</feature>
<dbReference type="CDD" id="cd00082">
    <property type="entry name" value="HisKA"/>
    <property type="match status" value="1"/>
</dbReference>
<proteinExistence type="predicted"/>
<dbReference type="SMART" id="SM00388">
    <property type="entry name" value="HisKA"/>
    <property type="match status" value="1"/>
</dbReference>
<dbReference type="GO" id="GO:0000155">
    <property type="term" value="F:phosphorelay sensor kinase activity"/>
    <property type="evidence" value="ECO:0007669"/>
    <property type="project" value="InterPro"/>
</dbReference>
<dbReference type="SUPFAM" id="SSF55874">
    <property type="entry name" value="ATPase domain of HSP90 chaperone/DNA topoisomerase II/histidine kinase"/>
    <property type="match status" value="1"/>
</dbReference>
<dbReference type="InterPro" id="IPR050956">
    <property type="entry name" value="2C_system_His_kinase"/>
</dbReference>
<dbReference type="SMART" id="SM00448">
    <property type="entry name" value="REC"/>
    <property type="match status" value="1"/>
</dbReference>
<dbReference type="Gene3D" id="3.30.565.10">
    <property type="entry name" value="Histidine kinase-like ATPase, C-terminal domain"/>
    <property type="match status" value="1"/>
</dbReference>
<dbReference type="PROSITE" id="PS50109">
    <property type="entry name" value="HIS_KIN"/>
    <property type="match status" value="1"/>
</dbReference>
<evidence type="ECO:0000259" key="6">
    <source>
        <dbReference type="PROSITE" id="PS50113"/>
    </source>
</evidence>
<evidence type="ECO:0000256" key="1">
    <source>
        <dbReference type="ARBA" id="ARBA00022553"/>
    </source>
</evidence>
<accession>A0A4S8ZTX4</accession>
<dbReference type="InterPro" id="IPR011006">
    <property type="entry name" value="CheY-like_superfamily"/>
</dbReference>
<dbReference type="InterPro" id="IPR036097">
    <property type="entry name" value="HisK_dim/P_sf"/>
</dbReference>
<feature type="domain" description="Histidine kinase" evidence="4">
    <location>
        <begin position="689"/>
        <end position="976"/>
    </location>
</feature>
<dbReference type="PRINTS" id="PR00344">
    <property type="entry name" value="BCTRLSENSOR"/>
</dbReference>
<dbReference type="PROSITE" id="PS50113">
    <property type="entry name" value="PAC"/>
    <property type="match status" value="1"/>
</dbReference>
<dbReference type="InterPro" id="IPR003661">
    <property type="entry name" value="HisK_dim/P_dom"/>
</dbReference>
<dbReference type="AlphaFoldDB" id="A0A4S8ZTX4"/>
<feature type="coiled-coil region" evidence="3">
    <location>
        <begin position="375"/>
        <end position="409"/>
    </location>
</feature>
<dbReference type="Gene3D" id="1.10.287.130">
    <property type="match status" value="1"/>
</dbReference>
<evidence type="ECO:0008006" key="9">
    <source>
        <dbReference type="Google" id="ProtNLM"/>
    </source>
</evidence>
<evidence type="ECO:0000313" key="7">
    <source>
        <dbReference type="EMBL" id="THW69826.1"/>
    </source>
</evidence>
<gene>
    <name evidence="7" type="ORF">D6D19_08144</name>
</gene>
<dbReference type="SUPFAM" id="SSF47384">
    <property type="entry name" value="Homodimeric domain of signal transducing histidine kinase"/>
    <property type="match status" value="1"/>
</dbReference>
<feature type="domain" description="Response regulatory" evidence="5">
    <location>
        <begin position="1007"/>
        <end position="1140"/>
    </location>
</feature>
<reference evidence="7 8" key="1">
    <citation type="submission" date="2018-10" db="EMBL/GenBank/DDBJ databases">
        <title>Fifty Aureobasidium pullulans genomes reveal a recombining polyextremotolerant generalist.</title>
        <authorList>
            <person name="Gostincar C."/>
            <person name="Turk M."/>
            <person name="Zajc J."/>
            <person name="Gunde-Cimerman N."/>
        </authorList>
    </citation>
    <scope>NUCLEOTIDE SEQUENCE [LARGE SCALE GENOMIC DNA]</scope>
    <source>
        <strain evidence="7 8">EXF-10659</strain>
    </source>
</reference>
<feature type="modified residue" description="4-aspartylphosphate" evidence="2">
    <location>
        <position position="1069"/>
    </location>
</feature>
<protein>
    <recommendedName>
        <fullName evidence="9">Histidine kinase HHK15p</fullName>
    </recommendedName>
</protein>
<dbReference type="SUPFAM" id="SSF52172">
    <property type="entry name" value="CheY-like"/>
    <property type="match status" value="1"/>
</dbReference>
<dbReference type="EMBL" id="QZAO01000363">
    <property type="protein sequence ID" value="THW69826.1"/>
    <property type="molecule type" value="Genomic_DNA"/>
</dbReference>
<dbReference type="InterPro" id="IPR003594">
    <property type="entry name" value="HATPase_dom"/>
</dbReference>
<name>A0A4S8ZTX4_AURPU</name>
<dbReference type="PANTHER" id="PTHR43719:SF60">
    <property type="entry name" value="HISTIDINE KINASE G2"/>
    <property type="match status" value="1"/>
</dbReference>
<evidence type="ECO:0000313" key="8">
    <source>
        <dbReference type="Proteomes" id="UP000308802"/>
    </source>
</evidence>
<keyword evidence="3" id="KW-0175">Coiled coil</keyword>
<keyword evidence="1 2" id="KW-0597">Phosphoprotein</keyword>
<dbReference type="Gene3D" id="3.40.50.2300">
    <property type="match status" value="1"/>
</dbReference>
<dbReference type="PANTHER" id="PTHR43719">
    <property type="entry name" value="TWO-COMPONENT HISTIDINE KINASE"/>
    <property type="match status" value="1"/>
</dbReference>